<protein>
    <submittedName>
        <fullName evidence="1">DUF721 domain-containing protein</fullName>
    </submittedName>
</protein>
<sequence length="158" mass="17348">MRDHRPTATTELIDSSLLKRLQDHASEIITINKIIKSIVPASAAGHVRAANVRHGQLVIETASAALKMKIDRDRLNILNQLRSQGFAKLISIDVRINPDIYRTEGAGVGRHKQEAKARPPISQKAANYLLAVAESAPPKLQARLQRLATLTKPSTPKD</sequence>
<gene>
    <name evidence="1" type="ORF">ACFODT_10845</name>
</gene>
<dbReference type="Pfam" id="PF05258">
    <property type="entry name" value="DciA"/>
    <property type="match status" value="1"/>
</dbReference>
<name>A0ABV7CC49_9VIBR</name>
<dbReference type="EMBL" id="JBHRSE010000066">
    <property type="protein sequence ID" value="MFC3024321.1"/>
    <property type="molecule type" value="Genomic_DNA"/>
</dbReference>
<dbReference type="Proteomes" id="UP001595384">
    <property type="component" value="Unassembled WGS sequence"/>
</dbReference>
<accession>A0ABV7CC49</accession>
<dbReference type="RefSeq" id="WP_123015429.1">
    <property type="nucleotide sequence ID" value="NZ_AP024911.1"/>
</dbReference>
<keyword evidence="2" id="KW-1185">Reference proteome</keyword>
<evidence type="ECO:0000313" key="2">
    <source>
        <dbReference type="Proteomes" id="UP001595384"/>
    </source>
</evidence>
<organism evidence="1 2">
    <name type="scientific">Vibrio zhugei</name>
    <dbReference type="NCBI Taxonomy" id="2479546"/>
    <lineage>
        <taxon>Bacteria</taxon>
        <taxon>Pseudomonadati</taxon>
        <taxon>Pseudomonadota</taxon>
        <taxon>Gammaproteobacteria</taxon>
        <taxon>Vibrionales</taxon>
        <taxon>Vibrionaceae</taxon>
        <taxon>Vibrio</taxon>
    </lineage>
</organism>
<evidence type="ECO:0000313" key="1">
    <source>
        <dbReference type="EMBL" id="MFC3024321.1"/>
    </source>
</evidence>
<reference evidence="2" key="1">
    <citation type="journal article" date="2019" name="Int. J. Syst. Evol. Microbiol.">
        <title>The Global Catalogue of Microorganisms (GCM) 10K type strain sequencing project: providing services to taxonomists for standard genome sequencing and annotation.</title>
        <authorList>
            <consortium name="The Broad Institute Genomics Platform"/>
            <consortium name="The Broad Institute Genome Sequencing Center for Infectious Disease"/>
            <person name="Wu L."/>
            <person name="Ma J."/>
        </authorList>
    </citation>
    <scope>NUCLEOTIDE SEQUENCE [LARGE SCALE GENOMIC DNA]</scope>
    <source>
        <strain evidence="2">KCTC 62784</strain>
    </source>
</reference>
<dbReference type="InterPro" id="IPR007922">
    <property type="entry name" value="DciA-like"/>
</dbReference>
<comment type="caution">
    <text evidence="1">The sequence shown here is derived from an EMBL/GenBank/DDBJ whole genome shotgun (WGS) entry which is preliminary data.</text>
</comment>
<proteinExistence type="predicted"/>